<evidence type="ECO:0000313" key="2">
    <source>
        <dbReference type="Proteomes" id="UP001055811"/>
    </source>
</evidence>
<proteinExistence type="predicted"/>
<reference evidence="1 2" key="2">
    <citation type="journal article" date="2022" name="Mol. Ecol. Resour.">
        <title>The genomes of chicory, endive, great burdock and yacon provide insights into Asteraceae paleo-polyploidization history and plant inulin production.</title>
        <authorList>
            <person name="Fan W."/>
            <person name="Wang S."/>
            <person name="Wang H."/>
            <person name="Wang A."/>
            <person name="Jiang F."/>
            <person name="Liu H."/>
            <person name="Zhao H."/>
            <person name="Xu D."/>
            <person name="Zhang Y."/>
        </authorList>
    </citation>
    <scope>NUCLEOTIDE SEQUENCE [LARGE SCALE GENOMIC DNA]</scope>
    <source>
        <strain evidence="2">cv. Punajuju</strain>
        <tissue evidence="1">Leaves</tissue>
    </source>
</reference>
<dbReference type="EMBL" id="CM042015">
    <property type="protein sequence ID" value="KAI3709534.1"/>
    <property type="molecule type" value="Genomic_DNA"/>
</dbReference>
<reference evidence="2" key="1">
    <citation type="journal article" date="2022" name="Mol. Ecol. Resour.">
        <title>The genomes of chicory, endive, great burdock and yacon provide insights into Asteraceae palaeo-polyploidization history and plant inulin production.</title>
        <authorList>
            <person name="Fan W."/>
            <person name="Wang S."/>
            <person name="Wang H."/>
            <person name="Wang A."/>
            <person name="Jiang F."/>
            <person name="Liu H."/>
            <person name="Zhao H."/>
            <person name="Xu D."/>
            <person name="Zhang Y."/>
        </authorList>
    </citation>
    <scope>NUCLEOTIDE SEQUENCE [LARGE SCALE GENOMIC DNA]</scope>
    <source>
        <strain evidence="2">cv. Punajuju</strain>
    </source>
</reference>
<evidence type="ECO:0000313" key="1">
    <source>
        <dbReference type="EMBL" id="KAI3709534.1"/>
    </source>
</evidence>
<keyword evidence="2" id="KW-1185">Reference proteome</keyword>
<accession>A0ACB9AHL6</accession>
<dbReference type="Proteomes" id="UP001055811">
    <property type="component" value="Linkage Group LG07"/>
</dbReference>
<organism evidence="1 2">
    <name type="scientific">Cichorium intybus</name>
    <name type="common">Chicory</name>
    <dbReference type="NCBI Taxonomy" id="13427"/>
    <lineage>
        <taxon>Eukaryota</taxon>
        <taxon>Viridiplantae</taxon>
        <taxon>Streptophyta</taxon>
        <taxon>Embryophyta</taxon>
        <taxon>Tracheophyta</taxon>
        <taxon>Spermatophyta</taxon>
        <taxon>Magnoliopsida</taxon>
        <taxon>eudicotyledons</taxon>
        <taxon>Gunneridae</taxon>
        <taxon>Pentapetalae</taxon>
        <taxon>asterids</taxon>
        <taxon>campanulids</taxon>
        <taxon>Asterales</taxon>
        <taxon>Asteraceae</taxon>
        <taxon>Cichorioideae</taxon>
        <taxon>Cichorieae</taxon>
        <taxon>Cichoriinae</taxon>
        <taxon>Cichorium</taxon>
    </lineage>
</organism>
<gene>
    <name evidence="1" type="ORF">L2E82_39296</name>
</gene>
<sequence>MGTKSDENHIVEEDDVADMAETHVAVAQEKQSDDNRIDFDWWRSAQSNRTIKEEKIKPWKLEEQIKPQLIKD</sequence>
<comment type="caution">
    <text evidence="1">The sequence shown here is derived from an EMBL/GenBank/DDBJ whole genome shotgun (WGS) entry which is preliminary data.</text>
</comment>
<name>A0ACB9AHL6_CICIN</name>
<protein>
    <submittedName>
        <fullName evidence="1">Uncharacterized protein</fullName>
    </submittedName>
</protein>